<protein>
    <submittedName>
        <fullName evidence="1">Uncharacterized protein</fullName>
    </submittedName>
</protein>
<dbReference type="OrthoDB" id="3364670at2759"/>
<keyword evidence="2" id="KW-1185">Reference proteome</keyword>
<evidence type="ECO:0000313" key="1">
    <source>
        <dbReference type="EMBL" id="KAF9511857.1"/>
    </source>
</evidence>
<sequence length="152" mass="17576">MTTAGEKQYYAIALLSSLFDELPSWWRLGVLYNIACVLHRSMNKWKILPLLLPRIDWGASVFHAFGHQWPCQCVYHPQKQKGFGFSDGEGCERCWGALKKLAPVLRVSGHHRWLFVLSTQVIHWDEITAQSQAVWLMKHYIRAVVQLEAAKK</sequence>
<dbReference type="EMBL" id="MU128994">
    <property type="protein sequence ID" value="KAF9511857.1"/>
    <property type="molecule type" value="Genomic_DNA"/>
</dbReference>
<organism evidence="1 2">
    <name type="scientific">Hydnum rufescens UP504</name>
    <dbReference type="NCBI Taxonomy" id="1448309"/>
    <lineage>
        <taxon>Eukaryota</taxon>
        <taxon>Fungi</taxon>
        <taxon>Dikarya</taxon>
        <taxon>Basidiomycota</taxon>
        <taxon>Agaricomycotina</taxon>
        <taxon>Agaricomycetes</taxon>
        <taxon>Cantharellales</taxon>
        <taxon>Hydnaceae</taxon>
        <taxon>Hydnum</taxon>
    </lineage>
</organism>
<evidence type="ECO:0000313" key="2">
    <source>
        <dbReference type="Proteomes" id="UP000886523"/>
    </source>
</evidence>
<dbReference type="AlphaFoldDB" id="A0A9P6ATV6"/>
<dbReference type="Pfam" id="PF18758">
    <property type="entry name" value="KDZ"/>
    <property type="match status" value="1"/>
</dbReference>
<proteinExistence type="predicted"/>
<reference evidence="1" key="1">
    <citation type="journal article" date="2020" name="Nat. Commun.">
        <title>Large-scale genome sequencing of mycorrhizal fungi provides insights into the early evolution of symbiotic traits.</title>
        <authorList>
            <person name="Miyauchi S."/>
            <person name="Kiss E."/>
            <person name="Kuo A."/>
            <person name="Drula E."/>
            <person name="Kohler A."/>
            <person name="Sanchez-Garcia M."/>
            <person name="Morin E."/>
            <person name="Andreopoulos B."/>
            <person name="Barry K.W."/>
            <person name="Bonito G."/>
            <person name="Buee M."/>
            <person name="Carver A."/>
            <person name="Chen C."/>
            <person name="Cichocki N."/>
            <person name="Clum A."/>
            <person name="Culley D."/>
            <person name="Crous P.W."/>
            <person name="Fauchery L."/>
            <person name="Girlanda M."/>
            <person name="Hayes R.D."/>
            <person name="Keri Z."/>
            <person name="LaButti K."/>
            <person name="Lipzen A."/>
            <person name="Lombard V."/>
            <person name="Magnuson J."/>
            <person name="Maillard F."/>
            <person name="Murat C."/>
            <person name="Nolan M."/>
            <person name="Ohm R.A."/>
            <person name="Pangilinan J."/>
            <person name="Pereira M.F."/>
            <person name="Perotto S."/>
            <person name="Peter M."/>
            <person name="Pfister S."/>
            <person name="Riley R."/>
            <person name="Sitrit Y."/>
            <person name="Stielow J.B."/>
            <person name="Szollosi G."/>
            <person name="Zifcakova L."/>
            <person name="Stursova M."/>
            <person name="Spatafora J.W."/>
            <person name="Tedersoo L."/>
            <person name="Vaario L.M."/>
            <person name="Yamada A."/>
            <person name="Yan M."/>
            <person name="Wang P."/>
            <person name="Xu J."/>
            <person name="Bruns T."/>
            <person name="Baldrian P."/>
            <person name="Vilgalys R."/>
            <person name="Dunand C."/>
            <person name="Henrissat B."/>
            <person name="Grigoriev I.V."/>
            <person name="Hibbett D."/>
            <person name="Nagy L.G."/>
            <person name="Martin F.M."/>
        </authorList>
    </citation>
    <scope>NUCLEOTIDE SEQUENCE</scope>
    <source>
        <strain evidence="1">UP504</strain>
    </source>
</reference>
<dbReference type="InterPro" id="IPR040521">
    <property type="entry name" value="KDZ"/>
</dbReference>
<accession>A0A9P6ATV6</accession>
<name>A0A9P6ATV6_9AGAM</name>
<dbReference type="PANTHER" id="PTHR33096:SF1">
    <property type="entry name" value="CXC1-LIKE CYSTEINE CLUSTER ASSOCIATED WITH KDZ TRANSPOSASES DOMAIN-CONTAINING PROTEIN"/>
    <property type="match status" value="1"/>
</dbReference>
<dbReference type="Proteomes" id="UP000886523">
    <property type="component" value="Unassembled WGS sequence"/>
</dbReference>
<comment type="caution">
    <text evidence="1">The sequence shown here is derived from an EMBL/GenBank/DDBJ whole genome shotgun (WGS) entry which is preliminary data.</text>
</comment>
<gene>
    <name evidence="1" type="ORF">BS47DRAFT_1298386</name>
</gene>
<dbReference type="PANTHER" id="PTHR33096">
    <property type="entry name" value="CXC2 DOMAIN-CONTAINING PROTEIN"/>
    <property type="match status" value="1"/>
</dbReference>